<evidence type="ECO:0000256" key="1">
    <source>
        <dbReference type="ARBA" id="ARBA00000491"/>
    </source>
</evidence>
<dbReference type="NCBIfam" id="NF004016">
    <property type="entry name" value="PRK05478.1"/>
    <property type="match status" value="1"/>
</dbReference>
<dbReference type="InterPro" id="IPR050067">
    <property type="entry name" value="IPM_dehydratase_rel_enz"/>
</dbReference>
<keyword evidence="9 12" id="KW-0411">Iron-sulfur</keyword>
<dbReference type="GO" id="GO:0009098">
    <property type="term" value="P:L-leucine biosynthetic process"/>
    <property type="evidence" value="ECO:0007669"/>
    <property type="project" value="UniProtKB-UniRule"/>
</dbReference>
<keyword evidence="5 12" id="KW-0004">4Fe-4S</keyword>
<evidence type="ECO:0000259" key="14">
    <source>
        <dbReference type="Pfam" id="PF00330"/>
    </source>
</evidence>
<dbReference type="PROSITE" id="PS00450">
    <property type="entry name" value="ACONITASE_1"/>
    <property type="match status" value="1"/>
</dbReference>
<dbReference type="PROSITE" id="PS01244">
    <property type="entry name" value="ACONITASE_2"/>
    <property type="match status" value="1"/>
</dbReference>
<reference evidence="15" key="1">
    <citation type="journal article" date="2014" name="Int. J. Syst. Evol. Microbiol.">
        <title>Complete genome sequence of Corynebacterium casei LMG S-19264T (=DSM 44701T), isolated from a smear-ripened cheese.</title>
        <authorList>
            <consortium name="US DOE Joint Genome Institute (JGI-PGF)"/>
            <person name="Walter F."/>
            <person name="Albersmeier A."/>
            <person name="Kalinowski J."/>
            <person name="Ruckert C."/>
        </authorList>
    </citation>
    <scope>NUCLEOTIDE SEQUENCE</scope>
    <source>
        <strain evidence="15">CGMCC 4.7679</strain>
    </source>
</reference>
<dbReference type="UniPathway" id="UPA00048">
    <property type="reaction ID" value="UER00071"/>
</dbReference>
<dbReference type="InterPro" id="IPR004430">
    <property type="entry name" value="3-IsopropMal_deHydase_lsu"/>
</dbReference>
<evidence type="ECO:0000256" key="13">
    <source>
        <dbReference type="SAM" id="MobiDB-lite"/>
    </source>
</evidence>
<keyword evidence="7 12" id="KW-0479">Metal-binding</keyword>
<dbReference type="OrthoDB" id="9802769at2"/>
<comment type="subunit">
    <text evidence="12">Heterodimer of LeuC and LeuD.</text>
</comment>
<dbReference type="PANTHER" id="PTHR43822">
    <property type="entry name" value="HOMOACONITASE, MITOCHONDRIAL-RELATED"/>
    <property type="match status" value="1"/>
</dbReference>
<proteinExistence type="inferred from homology"/>
<name>A0A8H9M6T2_9PSEU</name>
<keyword evidence="4 12" id="KW-0432">Leucine biosynthesis</keyword>
<keyword evidence="8 12" id="KW-0408">Iron</keyword>
<dbReference type="FunFam" id="3.30.499.10:FF:000007">
    <property type="entry name" value="3-isopropylmalate dehydratase large subunit"/>
    <property type="match status" value="1"/>
</dbReference>
<dbReference type="AlphaFoldDB" id="A0A8H9M6T2"/>
<evidence type="ECO:0000256" key="5">
    <source>
        <dbReference type="ARBA" id="ARBA00022485"/>
    </source>
</evidence>
<dbReference type="NCBIfam" id="NF009116">
    <property type="entry name" value="PRK12466.1"/>
    <property type="match status" value="1"/>
</dbReference>
<feature type="region of interest" description="Disordered" evidence="13">
    <location>
        <begin position="426"/>
        <end position="447"/>
    </location>
</feature>
<dbReference type="PANTHER" id="PTHR43822:SF9">
    <property type="entry name" value="3-ISOPROPYLMALATE DEHYDRATASE"/>
    <property type="match status" value="1"/>
</dbReference>
<dbReference type="InterPro" id="IPR018136">
    <property type="entry name" value="Aconitase_4Fe-4S_BS"/>
</dbReference>
<evidence type="ECO:0000256" key="11">
    <source>
        <dbReference type="ARBA" id="ARBA00023304"/>
    </source>
</evidence>
<evidence type="ECO:0000256" key="9">
    <source>
        <dbReference type="ARBA" id="ARBA00023014"/>
    </source>
</evidence>
<reference evidence="15" key="2">
    <citation type="submission" date="2020-09" db="EMBL/GenBank/DDBJ databases">
        <authorList>
            <person name="Sun Q."/>
            <person name="Zhou Y."/>
        </authorList>
    </citation>
    <scope>NUCLEOTIDE SEQUENCE</scope>
    <source>
        <strain evidence="15">CGMCC 4.7679</strain>
    </source>
</reference>
<keyword evidence="10 12" id="KW-0456">Lyase</keyword>
<dbReference type="EC" id="4.2.1.33" evidence="12"/>
<evidence type="ECO:0000256" key="2">
    <source>
        <dbReference type="ARBA" id="ARBA00002695"/>
    </source>
</evidence>
<keyword evidence="6 12" id="KW-0028">Amino-acid biosynthesis</keyword>
<dbReference type="InterPro" id="IPR015931">
    <property type="entry name" value="Acnase/IPM_dHydase_lsu_aba_1/3"/>
</dbReference>
<gene>
    <name evidence="12 15" type="primary">leuC</name>
    <name evidence="15" type="ORF">GCM10017566_47450</name>
</gene>
<evidence type="ECO:0000313" key="15">
    <source>
        <dbReference type="EMBL" id="GHF68144.1"/>
    </source>
</evidence>
<dbReference type="Pfam" id="PF00330">
    <property type="entry name" value="Aconitase"/>
    <property type="match status" value="1"/>
</dbReference>
<dbReference type="GO" id="GO:0003861">
    <property type="term" value="F:3-isopropylmalate dehydratase activity"/>
    <property type="evidence" value="ECO:0007669"/>
    <property type="project" value="UniProtKB-UniRule"/>
</dbReference>
<comment type="cofactor">
    <cofactor evidence="12">
        <name>[4Fe-4S] cluster</name>
        <dbReference type="ChEBI" id="CHEBI:49883"/>
    </cofactor>
    <text evidence="12">Binds 1 [4Fe-4S] cluster per subunit.</text>
</comment>
<evidence type="ECO:0000256" key="3">
    <source>
        <dbReference type="ARBA" id="ARBA00004729"/>
    </source>
</evidence>
<dbReference type="PRINTS" id="PR00415">
    <property type="entry name" value="ACONITASE"/>
</dbReference>
<dbReference type="InterPro" id="IPR001030">
    <property type="entry name" value="Acoase/IPM_deHydtase_lsu_aba"/>
</dbReference>
<dbReference type="Proteomes" id="UP000658656">
    <property type="component" value="Unassembled WGS sequence"/>
</dbReference>
<accession>A0A8H9M6T2</accession>
<dbReference type="Gene3D" id="3.30.499.10">
    <property type="entry name" value="Aconitase, domain 3"/>
    <property type="match status" value="2"/>
</dbReference>
<dbReference type="SUPFAM" id="SSF53732">
    <property type="entry name" value="Aconitase iron-sulfur domain"/>
    <property type="match status" value="1"/>
</dbReference>
<dbReference type="GO" id="GO:0051539">
    <property type="term" value="F:4 iron, 4 sulfur cluster binding"/>
    <property type="evidence" value="ECO:0007669"/>
    <property type="project" value="UniProtKB-KW"/>
</dbReference>
<comment type="caution">
    <text evidence="15">The sequence shown here is derived from an EMBL/GenBank/DDBJ whole genome shotgun (WGS) entry which is preliminary data.</text>
</comment>
<evidence type="ECO:0000313" key="16">
    <source>
        <dbReference type="Proteomes" id="UP000658656"/>
    </source>
</evidence>
<dbReference type="CDD" id="cd01583">
    <property type="entry name" value="IPMI"/>
    <property type="match status" value="1"/>
</dbReference>
<sequence>MATLLDKIWDAHLVHRGAGGTDLLYVDFHLLHEGSSPQAFEGLRLAGRRVRRPDLTLATEDHVVPTRGRLDPSGVAATMVEALRRNCAEFGVPLHRSGTDGQGIVHVIGPELGISQPGRTILCGDSHTSTHGAFGALAFGIGTSQVEHVLATQTIAIAKPRSMAVTLHGVLPPGVSAKDVALAIIGRIGTGGAQGHVIEYRGPAVEAMSMESRLTLCNMSIESGAKAGMIAPDAVTLDYVRGRPYAPAGKAWDDAVARWASLRSDDDAEFDRSVDIDVTDLSPFVTWGTNPSQVVELSGVVPDPAGMTDPADRRAAERALTYLDLTPGTPMREIPIDVVFLGSCTNGRIEDLRAAAELLDGHRIAPGVRMLVVPGSAAVRRAAEAEGLDEVFRKAGAQWRTAGCSLCVAMNDDSLAAGERCASTSNRNFEGRQGRGGRTHLVSPSTAAATALTGRLTAPSTLGARR</sequence>
<evidence type="ECO:0000256" key="12">
    <source>
        <dbReference type="HAMAP-Rule" id="MF_01026"/>
    </source>
</evidence>
<dbReference type="UniPathway" id="UPA00946"/>
<dbReference type="GO" id="GO:0046872">
    <property type="term" value="F:metal ion binding"/>
    <property type="evidence" value="ECO:0007669"/>
    <property type="project" value="UniProtKB-KW"/>
</dbReference>
<comment type="pathway">
    <text evidence="3 12">Amino-acid biosynthesis; L-leucine biosynthesis; L-leucine from 3-methyl-2-oxobutanoate: step 2/4.</text>
</comment>
<organism evidence="15 16">
    <name type="scientific">Amycolatopsis bartoniae</name>
    <dbReference type="NCBI Taxonomy" id="941986"/>
    <lineage>
        <taxon>Bacteria</taxon>
        <taxon>Bacillati</taxon>
        <taxon>Actinomycetota</taxon>
        <taxon>Actinomycetes</taxon>
        <taxon>Pseudonocardiales</taxon>
        <taxon>Pseudonocardiaceae</taxon>
        <taxon>Amycolatopsis</taxon>
    </lineage>
</organism>
<evidence type="ECO:0000256" key="10">
    <source>
        <dbReference type="ARBA" id="ARBA00023239"/>
    </source>
</evidence>
<keyword evidence="16" id="KW-1185">Reference proteome</keyword>
<feature type="binding site" evidence="12">
    <location>
        <position position="404"/>
    </location>
    <ligand>
        <name>[4Fe-4S] cluster</name>
        <dbReference type="ChEBI" id="CHEBI:49883"/>
    </ligand>
</feature>
<dbReference type="NCBIfam" id="TIGR00170">
    <property type="entry name" value="leuC"/>
    <property type="match status" value="1"/>
</dbReference>
<keyword evidence="11 12" id="KW-0100">Branched-chain amino acid biosynthesis</keyword>
<feature type="binding site" evidence="12">
    <location>
        <position position="344"/>
    </location>
    <ligand>
        <name>[4Fe-4S] cluster</name>
        <dbReference type="ChEBI" id="CHEBI:49883"/>
    </ligand>
</feature>
<dbReference type="EMBL" id="BNAV01000007">
    <property type="protein sequence ID" value="GHF68144.1"/>
    <property type="molecule type" value="Genomic_DNA"/>
</dbReference>
<feature type="domain" description="Aconitase/3-isopropylmalate dehydratase large subunit alpha/beta/alpha" evidence="14">
    <location>
        <begin position="6"/>
        <end position="454"/>
    </location>
</feature>
<dbReference type="InterPro" id="IPR033941">
    <property type="entry name" value="IPMI_cat"/>
</dbReference>
<evidence type="ECO:0000256" key="7">
    <source>
        <dbReference type="ARBA" id="ARBA00022723"/>
    </source>
</evidence>
<evidence type="ECO:0000256" key="4">
    <source>
        <dbReference type="ARBA" id="ARBA00022430"/>
    </source>
</evidence>
<evidence type="ECO:0000256" key="8">
    <source>
        <dbReference type="ARBA" id="ARBA00023004"/>
    </source>
</evidence>
<feature type="binding site" evidence="12">
    <location>
        <position position="407"/>
    </location>
    <ligand>
        <name>[4Fe-4S] cluster</name>
        <dbReference type="ChEBI" id="CHEBI:49883"/>
    </ligand>
</feature>
<comment type="function">
    <text evidence="2 12">Catalyzes the isomerization between 2-isopropylmalate and 3-isopropylmalate, via the formation of 2-isopropylmaleate.</text>
</comment>
<comment type="similarity">
    <text evidence="12">Belongs to the aconitase/IPM isomerase family. LeuC type 1 subfamily.</text>
</comment>
<evidence type="ECO:0000256" key="6">
    <source>
        <dbReference type="ARBA" id="ARBA00022605"/>
    </source>
</evidence>
<dbReference type="InterPro" id="IPR036008">
    <property type="entry name" value="Aconitase_4Fe-4S_dom"/>
</dbReference>
<dbReference type="HAMAP" id="MF_01026">
    <property type="entry name" value="LeuC_type1"/>
    <property type="match status" value="1"/>
</dbReference>
<comment type="catalytic activity">
    <reaction evidence="1 12">
        <text>(2R,3S)-3-isopropylmalate = (2S)-2-isopropylmalate</text>
        <dbReference type="Rhea" id="RHEA:32287"/>
        <dbReference type="ChEBI" id="CHEBI:1178"/>
        <dbReference type="ChEBI" id="CHEBI:35121"/>
        <dbReference type="EC" id="4.2.1.33"/>
    </reaction>
</comment>
<dbReference type="RefSeq" id="WP_145932894.1">
    <property type="nucleotide sequence ID" value="NZ_BNAV01000007.1"/>
</dbReference>
<protein>
    <recommendedName>
        <fullName evidence="12">3-isopropylmalate dehydratase large subunit</fullName>
        <ecNumber evidence="12">4.2.1.33</ecNumber>
    </recommendedName>
    <alternativeName>
        <fullName evidence="12">Alpha-IPM isomerase</fullName>
        <shortName evidence="12">IPMI</shortName>
    </alternativeName>
    <alternativeName>
        <fullName evidence="12">Isopropylmalate isomerase</fullName>
    </alternativeName>
</protein>